<proteinExistence type="predicted"/>
<dbReference type="Proteomes" id="UP000024942">
    <property type="component" value="Unassembled WGS sequence"/>
</dbReference>
<dbReference type="RefSeq" id="WP_035537985.1">
    <property type="nucleotide sequence ID" value="NZ_ARYL01000013.1"/>
</dbReference>
<accession>A0A059G7P4</accession>
<reference evidence="2 3" key="1">
    <citation type="journal article" date="2014" name="Antonie Van Leeuwenhoek">
        <title>Hyphomonas beringensis sp. nov. and Hyphomonas chukchiensis sp. nov., isolated from surface seawater of the Bering Sea and Chukchi Sea.</title>
        <authorList>
            <person name="Li C."/>
            <person name="Lai Q."/>
            <person name="Li G."/>
            <person name="Dong C."/>
            <person name="Wang J."/>
            <person name="Liao Y."/>
            <person name="Shao Z."/>
        </authorList>
    </citation>
    <scope>NUCLEOTIDE SEQUENCE [LARGE SCALE GENOMIC DNA]</scope>
    <source>
        <strain evidence="2 3">SCH89</strain>
    </source>
</reference>
<keyword evidence="1" id="KW-0472">Membrane</keyword>
<dbReference type="AlphaFoldDB" id="A0A059G7P4"/>
<feature type="non-terminal residue" evidence="2">
    <location>
        <position position="1"/>
    </location>
</feature>
<evidence type="ECO:0000313" key="2">
    <source>
        <dbReference type="EMBL" id="KDA02488.1"/>
    </source>
</evidence>
<name>A0A059G7P4_9PROT</name>
<gene>
    <name evidence="2" type="ORF">HOC_09719</name>
</gene>
<keyword evidence="3" id="KW-1185">Reference proteome</keyword>
<feature type="transmembrane region" description="Helical" evidence="1">
    <location>
        <begin position="21"/>
        <end position="43"/>
    </location>
</feature>
<evidence type="ECO:0000313" key="3">
    <source>
        <dbReference type="Proteomes" id="UP000024942"/>
    </source>
</evidence>
<keyword evidence="1" id="KW-1133">Transmembrane helix</keyword>
<comment type="caution">
    <text evidence="2">The sequence shown here is derived from an EMBL/GenBank/DDBJ whole genome shotgun (WGS) entry which is preliminary data.</text>
</comment>
<keyword evidence="1" id="KW-0812">Transmembrane</keyword>
<organism evidence="2 3">
    <name type="scientific">Hyphomonas oceanitis SCH89</name>
    <dbReference type="NCBI Taxonomy" id="1280953"/>
    <lineage>
        <taxon>Bacteria</taxon>
        <taxon>Pseudomonadati</taxon>
        <taxon>Pseudomonadota</taxon>
        <taxon>Alphaproteobacteria</taxon>
        <taxon>Hyphomonadales</taxon>
        <taxon>Hyphomonadaceae</taxon>
        <taxon>Hyphomonas</taxon>
    </lineage>
</organism>
<protein>
    <submittedName>
        <fullName evidence="2">Uncharacterized protein</fullName>
    </submittedName>
</protein>
<evidence type="ECO:0000256" key="1">
    <source>
        <dbReference type="SAM" id="Phobius"/>
    </source>
</evidence>
<dbReference type="PATRIC" id="fig|1280953.3.peg.1962"/>
<sequence length="130" mass="14437">APLLPTPGPRAYTPPMTRAEISALLACFPIWMRPFVWVQLMLIKRAQMRHRRELMVHVCYATGRLRVVYMADAPRAPSTWQCPVPAVTALDRLAMAPPPPACTYVRSTLGLFTCIIRALTCPAPPPPDTS</sequence>
<dbReference type="EMBL" id="ARYL01000013">
    <property type="protein sequence ID" value="KDA02488.1"/>
    <property type="molecule type" value="Genomic_DNA"/>
</dbReference>